<evidence type="ECO:0000256" key="4">
    <source>
        <dbReference type="ARBA" id="ARBA00022989"/>
    </source>
</evidence>
<dbReference type="InterPro" id="IPR042094">
    <property type="entry name" value="T2SS_GspF_sf"/>
</dbReference>
<feature type="transmembrane region" description="Helical" evidence="6">
    <location>
        <begin position="123"/>
        <end position="140"/>
    </location>
</feature>
<evidence type="ECO:0000256" key="2">
    <source>
        <dbReference type="ARBA" id="ARBA00022475"/>
    </source>
</evidence>
<feature type="transmembrane region" description="Helical" evidence="6">
    <location>
        <begin position="6"/>
        <end position="28"/>
    </location>
</feature>
<evidence type="ECO:0000313" key="9">
    <source>
        <dbReference type="Proteomes" id="UP000276443"/>
    </source>
</evidence>
<feature type="transmembrane region" description="Helical" evidence="6">
    <location>
        <begin position="100"/>
        <end position="117"/>
    </location>
</feature>
<sequence length="325" mass="37176">MNVELLLALGVLLTSTFFFLAIFNKLFYKDQQMKKRVQQYIFEDEPNMPEPEKEKKVKMAVEFRLTKDKIRKSLQKQDKGQKIEMELHQAGIPIKPEEYVMFRWISVAFFAGLFHLIFGHFLFIFLGAVFGLMLPKFVLAHKKKKRINEFNDHLAEMISSVVSALKAGFSFPQALQNVRNESPSPVKEELEQALKEMQYGASVEEALNRMKERVPSEDLDLMIQAIVIQRQVGGNLAVVLEKIVHTIRERIKIQGQIKTLTAQGKMSGVVVGLLPLALMGMLYFMNQEYMMVLFEDPIGVALLIVASISMVIGFIFIRKVTSIEV</sequence>
<evidence type="ECO:0000256" key="1">
    <source>
        <dbReference type="ARBA" id="ARBA00004651"/>
    </source>
</evidence>
<keyword evidence="4 6" id="KW-1133">Transmembrane helix</keyword>
<protein>
    <submittedName>
        <fullName evidence="8">Tight adherence protein B</fullName>
    </submittedName>
</protein>
<dbReference type="PANTHER" id="PTHR35007">
    <property type="entry name" value="INTEGRAL MEMBRANE PROTEIN-RELATED"/>
    <property type="match status" value="1"/>
</dbReference>
<feature type="domain" description="Type II secretion system protein GspF" evidence="7">
    <location>
        <begin position="159"/>
        <end position="283"/>
    </location>
</feature>
<dbReference type="InterPro" id="IPR018076">
    <property type="entry name" value="T2SS_GspF_dom"/>
</dbReference>
<dbReference type="PANTHER" id="PTHR35007:SF1">
    <property type="entry name" value="PILUS ASSEMBLY PROTEIN"/>
    <property type="match status" value="1"/>
</dbReference>
<comment type="caution">
    <text evidence="8">The sequence shown here is derived from an EMBL/GenBank/DDBJ whole genome shotgun (WGS) entry which is preliminary data.</text>
</comment>
<gene>
    <name evidence="8" type="ORF">EDC24_1153</name>
</gene>
<keyword evidence="3 6" id="KW-0812">Transmembrane</keyword>
<evidence type="ECO:0000256" key="5">
    <source>
        <dbReference type="ARBA" id="ARBA00023136"/>
    </source>
</evidence>
<comment type="subcellular location">
    <subcellularLocation>
        <location evidence="1">Cell membrane</location>
        <topology evidence="1">Multi-pass membrane protein</topology>
    </subcellularLocation>
</comment>
<feature type="transmembrane region" description="Helical" evidence="6">
    <location>
        <begin position="297"/>
        <end position="317"/>
    </location>
</feature>
<reference evidence="8 9" key="1">
    <citation type="submission" date="2018-11" db="EMBL/GenBank/DDBJ databases">
        <title>Genomic Encyclopedia of Type Strains, Phase IV (KMG-IV): sequencing the most valuable type-strain genomes for metagenomic binning, comparative biology and taxonomic classification.</title>
        <authorList>
            <person name="Goeker M."/>
        </authorList>
    </citation>
    <scope>NUCLEOTIDE SEQUENCE [LARGE SCALE GENOMIC DNA]</scope>
    <source>
        <strain evidence="8 9">DSM 18090</strain>
    </source>
</reference>
<evidence type="ECO:0000256" key="3">
    <source>
        <dbReference type="ARBA" id="ARBA00022692"/>
    </source>
</evidence>
<evidence type="ECO:0000256" key="6">
    <source>
        <dbReference type="SAM" id="Phobius"/>
    </source>
</evidence>
<dbReference type="RefSeq" id="WP_245997990.1">
    <property type="nucleotide sequence ID" value="NZ_RKRF01000008.1"/>
</dbReference>
<proteinExistence type="predicted"/>
<evidence type="ECO:0000313" key="8">
    <source>
        <dbReference type="EMBL" id="RPF53965.1"/>
    </source>
</evidence>
<dbReference type="EMBL" id="RKRF01000008">
    <property type="protein sequence ID" value="RPF53965.1"/>
    <property type="molecule type" value="Genomic_DNA"/>
</dbReference>
<dbReference type="Gene3D" id="1.20.81.30">
    <property type="entry name" value="Type II secretion system (T2SS), domain F"/>
    <property type="match status" value="1"/>
</dbReference>
<dbReference type="Pfam" id="PF00482">
    <property type="entry name" value="T2SSF"/>
    <property type="match status" value="1"/>
</dbReference>
<feature type="transmembrane region" description="Helical" evidence="6">
    <location>
        <begin position="266"/>
        <end position="285"/>
    </location>
</feature>
<dbReference type="Proteomes" id="UP000276443">
    <property type="component" value="Unassembled WGS sequence"/>
</dbReference>
<dbReference type="AlphaFoldDB" id="A0A3N5C6N4"/>
<name>A0A3N5C6N4_9BACI</name>
<evidence type="ECO:0000259" key="7">
    <source>
        <dbReference type="Pfam" id="PF00482"/>
    </source>
</evidence>
<dbReference type="GO" id="GO:0005886">
    <property type="term" value="C:plasma membrane"/>
    <property type="evidence" value="ECO:0007669"/>
    <property type="project" value="UniProtKB-SubCell"/>
</dbReference>
<keyword evidence="9" id="KW-1185">Reference proteome</keyword>
<organism evidence="8 9">
    <name type="scientific">Aquisalibacillus elongatus</name>
    <dbReference type="NCBI Taxonomy" id="485577"/>
    <lineage>
        <taxon>Bacteria</taxon>
        <taxon>Bacillati</taxon>
        <taxon>Bacillota</taxon>
        <taxon>Bacilli</taxon>
        <taxon>Bacillales</taxon>
        <taxon>Bacillaceae</taxon>
        <taxon>Aquisalibacillus</taxon>
    </lineage>
</organism>
<keyword evidence="2" id="KW-1003">Cell membrane</keyword>
<keyword evidence="5 6" id="KW-0472">Membrane</keyword>
<accession>A0A3N5C6N4</accession>